<evidence type="ECO:0000313" key="2">
    <source>
        <dbReference type="EMBL" id="TDX21646.1"/>
    </source>
</evidence>
<dbReference type="AlphaFoldDB" id="A0A4R8F877"/>
<organism evidence="2 3">
    <name type="scientific">Modicisalibacter xianhensis</name>
    <dbReference type="NCBI Taxonomy" id="442341"/>
    <lineage>
        <taxon>Bacteria</taxon>
        <taxon>Pseudomonadati</taxon>
        <taxon>Pseudomonadota</taxon>
        <taxon>Gammaproteobacteria</taxon>
        <taxon>Oceanospirillales</taxon>
        <taxon>Halomonadaceae</taxon>
        <taxon>Modicisalibacter</taxon>
    </lineage>
</organism>
<dbReference type="EMBL" id="SOEC01000034">
    <property type="protein sequence ID" value="TDX21646.1"/>
    <property type="molecule type" value="Genomic_DNA"/>
</dbReference>
<dbReference type="SUPFAM" id="SSF56672">
    <property type="entry name" value="DNA/RNA polymerases"/>
    <property type="match status" value="1"/>
</dbReference>
<dbReference type="SMART" id="SM00482">
    <property type="entry name" value="POLAc"/>
    <property type="match status" value="1"/>
</dbReference>
<sequence>MSDSQYIPEICTLDVETRSTVDLRKTGPWPYAEHPTTDLWVVCWAIGDGPTQRWYPGDPVPPALVEHLKAGHWFEFWNADFEHAIWSRILTPRYSWPELPIGQISDGMIRACVMGLPRSLEACGAALKMPVQKDKEGHGLMMRMAKPRKPRKDEDPGALLWWDDEERVERLSQYCERDVEVQRDVGKRLRHLTPLERDWFLRTTRMNARGVRVDTEFVDRAIACMDVVSQQHKRDIARLTDGAVTSPTQVANIKKWLADQGCELESLDKNLVAEMVETGDVPTVALPILEIRAQGGKSSVSKLPAFQKYACADGRVRSLFIHHGAGKSGRDAGAGPQAQNLPSRGGLPWQTALEVLDIVMRHGPREAVELIDMLYAPTPTALSSCLRSVLQASEGQRMYCADYSNIEGRFAAWLAGEQWKLDAFRAFDDGSGHDLYIIAAAGILGCKPEEVAKVLRNSLGKVSELSLQFQGGVGAFLSMAKNYRVEIGDHWDVIREAAAPSVIERTLEAWDARGRKSGTPEITWKAAEAVKVAWRDKHPAIVQAWYEFENAAVAAIRNPGSVHMVCDGRAGFSYRDINGTPFLMERLPSGRFLYLAYPWIEMKPTPWGSEKASIRYWGVDPVTKKWGRQSTYAGDLFQSAVQGGARDIMMHGGAKAEDKGGYAMLLRVHDEIAAEHTAGDIHEFERLMCDLPGWAAGLPVTAEGYVADRYRKD</sequence>
<dbReference type="RefSeq" id="WP_134021428.1">
    <property type="nucleotide sequence ID" value="NZ_SOEC01000034.1"/>
</dbReference>
<name>A0A4R8F877_9GAMM</name>
<feature type="domain" description="DNA-directed DNA polymerase family A palm" evidence="1">
    <location>
        <begin position="383"/>
        <end position="680"/>
    </location>
</feature>
<protein>
    <submittedName>
        <fullName evidence="2">DNA polymerase</fullName>
    </submittedName>
</protein>
<dbReference type="Proteomes" id="UP000294489">
    <property type="component" value="Unassembled WGS sequence"/>
</dbReference>
<dbReference type="GO" id="GO:0003677">
    <property type="term" value="F:DNA binding"/>
    <property type="evidence" value="ECO:0007669"/>
    <property type="project" value="InterPro"/>
</dbReference>
<evidence type="ECO:0000259" key="1">
    <source>
        <dbReference type="SMART" id="SM00482"/>
    </source>
</evidence>
<accession>A0A4R8F877</accession>
<gene>
    <name evidence="2" type="ORF">DFO67_13414</name>
</gene>
<dbReference type="Gene3D" id="1.10.150.20">
    <property type="entry name" value="5' to 3' exonuclease, C-terminal subdomain"/>
    <property type="match status" value="1"/>
</dbReference>
<dbReference type="OrthoDB" id="9764911at2"/>
<dbReference type="InterPro" id="IPR001098">
    <property type="entry name" value="DNA-dir_DNA_pol_A_palm_dom"/>
</dbReference>
<reference evidence="2 3" key="1">
    <citation type="submission" date="2019-03" db="EMBL/GenBank/DDBJ databases">
        <title>Freshwater and sediment microbial communities from various areas in North America, analyzing microbe dynamics in response to fracking.</title>
        <authorList>
            <person name="Lamendella R."/>
        </authorList>
    </citation>
    <scope>NUCLEOTIDE SEQUENCE [LARGE SCALE GENOMIC DNA]</scope>
    <source>
        <strain evidence="2 3">6_TX</strain>
    </source>
</reference>
<comment type="caution">
    <text evidence="2">The sequence shown here is derived from an EMBL/GenBank/DDBJ whole genome shotgun (WGS) entry which is preliminary data.</text>
</comment>
<dbReference type="GO" id="GO:0003887">
    <property type="term" value="F:DNA-directed DNA polymerase activity"/>
    <property type="evidence" value="ECO:0007669"/>
    <property type="project" value="InterPro"/>
</dbReference>
<evidence type="ECO:0000313" key="3">
    <source>
        <dbReference type="Proteomes" id="UP000294489"/>
    </source>
</evidence>
<dbReference type="InterPro" id="IPR043502">
    <property type="entry name" value="DNA/RNA_pol_sf"/>
</dbReference>
<dbReference type="GO" id="GO:0006260">
    <property type="term" value="P:DNA replication"/>
    <property type="evidence" value="ECO:0007669"/>
    <property type="project" value="InterPro"/>
</dbReference>
<proteinExistence type="predicted"/>